<proteinExistence type="predicted"/>
<dbReference type="KEGG" id="maer:DAI18_15345"/>
<gene>
    <name evidence="1" type="ORF">DAI18_15345</name>
</gene>
<organism evidence="1 2">
    <name type="scientific">Microvirgula aerodenitrificans</name>
    <dbReference type="NCBI Taxonomy" id="57480"/>
    <lineage>
        <taxon>Bacteria</taxon>
        <taxon>Pseudomonadati</taxon>
        <taxon>Pseudomonadota</taxon>
        <taxon>Betaproteobacteria</taxon>
        <taxon>Neisseriales</taxon>
        <taxon>Aquaspirillaceae</taxon>
        <taxon>Microvirgula</taxon>
    </lineage>
</organism>
<reference evidence="1 2" key="1">
    <citation type="submission" date="2018-04" db="EMBL/GenBank/DDBJ databases">
        <title>Denitrifier Microvirgula.</title>
        <authorList>
            <person name="Anderson E."/>
            <person name="Jang J."/>
            <person name="Ishii S."/>
        </authorList>
    </citation>
    <scope>NUCLEOTIDE SEQUENCE [LARGE SCALE GENOMIC DNA]</scope>
    <source>
        <strain evidence="1 2">BE2.4</strain>
    </source>
</reference>
<dbReference type="EMBL" id="CP028519">
    <property type="protein sequence ID" value="AVY95259.1"/>
    <property type="molecule type" value="Genomic_DNA"/>
</dbReference>
<protein>
    <submittedName>
        <fullName evidence="1">Uncharacterized protein</fullName>
    </submittedName>
</protein>
<name>A0A2S0PCZ8_9NEIS</name>
<sequence>MAISRGEATYTMTWLDGENGMVLPNELKKVELNVMGFSPTQALLTLTYKFKNYDGCLSEIRAEAIKSL</sequence>
<dbReference type="AlphaFoldDB" id="A0A2S0PCZ8"/>
<dbReference type="Proteomes" id="UP000244173">
    <property type="component" value="Chromosome"/>
</dbReference>
<evidence type="ECO:0000313" key="2">
    <source>
        <dbReference type="Proteomes" id="UP000244173"/>
    </source>
</evidence>
<accession>A0A2S0PCZ8</accession>
<evidence type="ECO:0000313" key="1">
    <source>
        <dbReference type="EMBL" id="AVY95259.1"/>
    </source>
</evidence>
<keyword evidence="2" id="KW-1185">Reference proteome</keyword>